<evidence type="ECO:0000256" key="9">
    <source>
        <dbReference type="ARBA" id="ARBA00022741"/>
    </source>
</evidence>
<comment type="similarity">
    <text evidence="4 16 17">Belongs to the uridine kinase family.</text>
</comment>
<dbReference type="Proteomes" id="UP001481872">
    <property type="component" value="Unassembled WGS sequence"/>
</dbReference>
<evidence type="ECO:0000256" key="5">
    <source>
        <dbReference type="ARBA" id="ARBA00012137"/>
    </source>
</evidence>
<dbReference type="GO" id="GO:0004849">
    <property type="term" value="F:uridine kinase activity"/>
    <property type="evidence" value="ECO:0007669"/>
    <property type="project" value="UniProtKB-EC"/>
</dbReference>
<evidence type="ECO:0000256" key="13">
    <source>
        <dbReference type="ARBA" id="ARBA00031452"/>
    </source>
</evidence>
<evidence type="ECO:0000256" key="8">
    <source>
        <dbReference type="ARBA" id="ARBA00022679"/>
    </source>
</evidence>
<keyword evidence="9 16" id="KW-0547">Nucleotide-binding</keyword>
<comment type="caution">
    <text evidence="19">The sequence shown here is derived from an EMBL/GenBank/DDBJ whole genome shotgun (WGS) entry which is preliminary data.</text>
</comment>
<accession>A0ABV1J3N4</accession>
<comment type="subcellular location">
    <subcellularLocation>
        <location evidence="1 16 17">Cytoplasm</location>
    </subcellularLocation>
</comment>
<dbReference type="HAMAP" id="MF_00551">
    <property type="entry name" value="Uridine_kinase"/>
    <property type="match status" value="1"/>
</dbReference>
<dbReference type="PANTHER" id="PTHR10285">
    <property type="entry name" value="URIDINE KINASE"/>
    <property type="match status" value="1"/>
</dbReference>
<keyword evidence="20" id="KW-1185">Reference proteome</keyword>
<gene>
    <name evidence="16 19" type="primary">udk</name>
    <name evidence="19" type="ORF">AAA081_00595</name>
</gene>
<comment type="pathway">
    <text evidence="2 16 17">Pyrimidine metabolism; UMP biosynthesis via salvage pathway; UMP from uridine: step 1/1.</text>
</comment>
<evidence type="ECO:0000313" key="20">
    <source>
        <dbReference type="Proteomes" id="UP001481872"/>
    </source>
</evidence>
<evidence type="ECO:0000259" key="18">
    <source>
        <dbReference type="Pfam" id="PF00485"/>
    </source>
</evidence>
<dbReference type="CDD" id="cd02023">
    <property type="entry name" value="UMPK"/>
    <property type="match status" value="1"/>
</dbReference>
<comment type="catalytic activity">
    <reaction evidence="14 17">
        <text>cytidine + ATP = CMP + ADP + H(+)</text>
        <dbReference type="Rhea" id="RHEA:24674"/>
        <dbReference type="ChEBI" id="CHEBI:15378"/>
        <dbReference type="ChEBI" id="CHEBI:17562"/>
        <dbReference type="ChEBI" id="CHEBI:30616"/>
        <dbReference type="ChEBI" id="CHEBI:60377"/>
        <dbReference type="ChEBI" id="CHEBI:456216"/>
        <dbReference type="EC" id="2.7.1.48"/>
    </reaction>
</comment>
<dbReference type="EC" id="2.7.1.48" evidence="5 16"/>
<evidence type="ECO:0000256" key="4">
    <source>
        <dbReference type="ARBA" id="ARBA00005408"/>
    </source>
</evidence>
<evidence type="ECO:0000313" key="19">
    <source>
        <dbReference type="EMBL" id="MEQ3352804.1"/>
    </source>
</evidence>
<dbReference type="Pfam" id="PF00485">
    <property type="entry name" value="PRK"/>
    <property type="match status" value="1"/>
</dbReference>
<dbReference type="InterPro" id="IPR026008">
    <property type="entry name" value="Uridine_kinase"/>
</dbReference>
<evidence type="ECO:0000256" key="16">
    <source>
        <dbReference type="HAMAP-Rule" id="MF_00551"/>
    </source>
</evidence>
<keyword evidence="7 16" id="KW-0963">Cytoplasm</keyword>
<evidence type="ECO:0000256" key="12">
    <source>
        <dbReference type="ARBA" id="ARBA00030641"/>
    </source>
</evidence>
<proteinExistence type="inferred from homology"/>
<name>A0ABV1J3N4_9FIRM</name>
<evidence type="ECO:0000256" key="3">
    <source>
        <dbReference type="ARBA" id="ARBA00004784"/>
    </source>
</evidence>
<evidence type="ECO:0000256" key="11">
    <source>
        <dbReference type="ARBA" id="ARBA00022840"/>
    </source>
</evidence>
<comment type="catalytic activity">
    <reaction evidence="15 16 17">
        <text>uridine + ATP = UMP + ADP + H(+)</text>
        <dbReference type="Rhea" id="RHEA:16825"/>
        <dbReference type="ChEBI" id="CHEBI:15378"/>
        <dbReference type="ChEBI" id="CHEBI:16704"/>
        <dbReference type="ChEBI" id="CHEBI:30616"/>
        <dbReference type="ChEBI" id="CHEBI:57865"/>
        <dbReference type="ChEBI" id="CHEBI:456216"/>
        <dbReference type="EC" id="2.7.1.48"/>
    </reaction>
</comment>
<comment type="pathway">
    <text evidence="3 16 17">Pyrimidine metabolism; CTP biosynthesis via salvage pathway; CTP from cytidine: step 1/3.</text>
</comment>
<dbReference type="InterPro" id="IPR000764">
    <property type="entry name" value="Uridine_kinase-like"/>
</dbReference>
<evidence type="ECO:0000256" key="10">
    <source>
        <dbReference type="ARBA" id="ARBA00022777"/>
    </source>
</evidence>
<protein>
    <recommendedName>
        <fullName evidence="6 16">Uridine kinase</fullName>
        <ecNumber evidence="5 16">2.7.1.48</ecNumber>
    </recommendedName>
    <alternativeName>
        <fullName evidence="12 16">Cytidine monophosphokinase</fullName>
    </alternativeName>
    <alternativeName>
        <fullName evidence="13 16">Uridine monophosphokinase</fullName>
    </alternativeName>
</protein>
<reference evidence="19 20" key="1">
    <citation type="submission" date="2024-04" db="EMBL/GenBank/DDBJ databases">
        <title>Human intestinal bacterial collection.</title>
        <authorList>
            <person name="Pauvert C."/>
            <person name="Hitch T.C.A."/>
            <person name="Clavel T."/>
        </authorList>
    </citation>
    <scope>NUCLEOTIDE SEQUENCE [LARGE SCALE GENOMIC DNA]</scope>
    <source>
        <strain evidence="19 20">CLA-SR-H026</strain>
    </source>
</reference>
<dbReference type="InterPro" id="IPR027417">
    <property type="entry name" value="P-loop_NTPase"/>
</dbReference>
<dbReference type="PRINTS" id="PR00988">
    <property type="entry name" value="URIDINKINASE"/>
</dbReference>
<dbReference type="Gene3D" id="3.40.50.300">
    <property type="entry name" value="P-loop containing nucleotide triphosphate hydrolases"/>
    <property type="match status" value="1"/>
</dbReference>
<dbReference type="NCBIfam" id="TIGR00235">
    <property type="entry name" value="udk"/>
    <property type="match status" value="1"/>
</dbReference>
<keyword evidence="11 16" id="KW-0067">ATP-binding</keyword>
<keyword evidence="10 16" id="KW-0418">Kinase</keyword>
<keyword evidence="8 16" id="KW-0808">Transferase</keyword>
<dbReference type="EMBL" id="JBBNPS010000001">
    <property type="protein sequence ID" value="MEQ3352804.1"/>
    <property type="molecule type" value="Genomic_DNA"/>
</dbReference>
<evidence type="ECO:0000256" key="6">
    <source>
        <dbReference type="ARBA" id="ARBA00021478"/>
    </source>
</evidence>
<evidence type="ECO:0000256" key="1">
    <source>
        <dbReference type="ARBA" id="ARBA00004496"/>
    </source>
</evidence>
<evidence type="ECO:0000256" key="14">
    <source>
        <dbReference type="ARBA" id="ARBA00047436"/>
    </source>
</evidence>
<sequence>MKPILIGICGGSGSGKSTVTEQLLKNTGDARCTVIRQDNYYKDQSHLSPEERVKTNYDHPFAFDNDLFIEHLMALKSGKSVDMPEYDFSVHNRKKETIRLEPKDIILIEGILLFSEPRVLDLLDMKIFVDTDSDVRILRRIKRDMKERARSLDSVIDQYMATVRPAHLQFVEPSKRYADIIVPEGGHNKVAVDLIQTKLNHILAEIEKA</sequence>
<evidence type="ECO:0000256" key="7">
    <source>
        <dbReference type="ARBA" id="ARBA00022490"/>
    </source>
</evidence>
<dbReference type="NCBIfam" id="NF004018">
    <property type="entry name" value="PRK05480.1"/>
    <property type="match status" value="1"/>
</dbReference>
<feature type="domain" description="Phosphoribulokinase/uridine kinase" evidence="18">
    <location>
        <begin position="5"/>
        <end position="191"/>
    </location>
</feature>
<organism evidence="19 20">
    <name type="scientific">Aedoeadaptatus acetigenes</name>
    <dbReference type="NCBI Taxonomy" id="2981723"/>
    <lineage>
        <taxon>Bacteria</taxon>
        <taxon>Bacillati</taxon>
        <taxon>Bacillota</taxon>
        <taxon>Tissierellia</taxon>
        <taxon>Tissierellales</taxon>
        <taxon>Peptoniphilaceae</taxon>
        <taxon>Aedoeadaptatus</taxon>
    </lineage>
</organism>
<evidence type="ECO:0000256" key="2">
    <source>
        <dbReference type="ARBA" id="ARBA00004690"/>
    </source>
</evidence>
<feature type="binding site" evidence="16">
    <location>
        <begin position="10"/>
        <end position="17"/>
    </location>
    <ligand>
        <name>ATP</name>
        <dbReference type="ChEBI" id="CHEBI:30616"/>
    </ligand>
</feature>
<dbReference type="RefSeq" id="WP_349053236.1">
    <property type="nucleotide sequence ID" value="NZ_JBBNPS010000001.1"/>
</dbReference>
<evidence type="ECO:0000256" key="17">
    <source>
        <dbReference type="RuleBase" id="RU003825"/>
    </source>
</evidence>
<evidence type="ECO:0000256" key="15">
    <source>
        <dbReference type="ARBA" id="ARBA00048909"/>
    </source>
</evidence>
<dbReference type="SUPFAM" id="SSF52540">
    <property type="entry name" value="P-loop containing nucleoside triphosphate hydrolases"/>
    <property type="match status" value="1"/>
</dbReference>
<dbReference type="InterPro" id="IPR006083">
    <property type="entry name" value="PRK/URK"/>
</dbReference>